<evidence type="ECO:0000259" key="2">
    <source>
        <dbReference type="Pfam" id="PF02342"/>
    </source>
</evidence>
<keyword evidence="4" id="KW-1185">Reference proteome</keyword>
<gene>
    <name evidence="3" type="ORF">KV203_07255</name>
</gene>
<dbReference type="CDD" id="cd06974">
    <property type="entry name" value="TerD_like"/>
    <property type="match status" value="1"/>
</dbReference>
<feature type="domain" description="TerD" evidence="2">
    <location>
        <begin position="31"/>
        <end position="158"/>
    </location>
</feature>
<dbReference type="PANTHER" id="PTHR32097">
    <property type="entry name" value="CAMP-BINDING PROTEIN 1-RELATED"/>
    <property type="match status" value="1"/>
</dbReference>
<evidence type="ECO:0000313" key="4">
    <source>
        <dbReference type="Proteomes" id="UP000887023"/>
    </source>
</evidence>
<dbReference type="Gene3D" id="2.60.60.30">
    <property type="entry name" value="sav2460 like domains"/>
    <property type="match status" value="1"/>
</dbReference>
<evidence type="ECO:0000313" key="3">
    <source>
        <dbReference type="EMBL" id="QXQ15132.1"/>
    </source>
</evidence>
<dbReference type="RefSeq" id="WP_066473218.1">
    <property type="nucleotide sequence ID" value="NZ_CBCRUZ010000013.1"/>
</dbReference>
<dbReference type="EMBL" id="CP079105">
    <property type="protein sequence ID" value="QXQ15132.1"/>
    <property type="molecule type" value="Genomic_DNA"/>
</dbReference>
<accession>A0ABX8SDA7</accession>
<reference evidence="3" key="1">
    <citation type="submission" date="2021-07" db="EMBL/GenBank/DDBJ databases">
        <title>Candidatus Kaistella beijingensis sp. nov. isolated from a municipal wastewater treatment plant is involved in sludge foaming.</title>
        <authorList>
            <person name="Song Y."/>
            <person name="Liu S.-J."/>
        </authorList>
    </citation>
    <scope>NUCLEOTIDE SEQUENCE</scope>
    <source>
        <strain evidence="3">DSM 43998</strain>
    </source>
</reference>
<dbReference type="InterPro" id="IPR003325">
    <property type="entry name" value="TerD"/>
</dbReference>
<organism evidence="3 4">
    <name type="scientific">Skermania pinensis</name>
    <dbReference type="NCBI Taxonomy" id="39122"/>
    <lineage>
        <taxon>Bacteria</taxon>
        <taxon>Bacillati</taxon>
        <taxon>Actinomycetota</taxon>
        <taxon>Actinomycetes</taxon>
        <taxon>Mycobacteriales</taxon>
        <taxon>Gordoniaceae</taxon>
        <taxon>Skermania</taxon>
    </lineage>
</organism>
<evidence type="ECO:0000256" key="1">
    <source>
        <dbReference type="ARBA" id="ARBA00008775"/>
    </source>
</evidence>
<dbReference type="Proteomes" id="UP000887023">
    <property type="component" value="Chromosome"/>
</dbReference>
<dbReference type="InterPro" id="IPR051324">
    <property type="entry name" value="Stress/Tellurium_Resist"/>
</dbReference>
<sequence>MTDDTGGTIRYTAGRNAPLPAATVTFTVSCDIALDLSVLITDAQLQAQSPADVVFYNRPVTPGVRLTTGGIDITPAAIRPDAAAALCLASLDPEGAGIGTTFGRLDTALRGPDGTELAVFSIDCRSGESAMICWELYRRDDRWKVRAVGQGYTAGLAGALVEHGVPVEATPATGSDPTATPTIELPDPERLELILEDAARSSYSYLTSVDFAATRLDEELSAALADPADRIGPRAVAARESAQLRHDELVSQARRRYDQDCAQLGAELREVERTLPRGLADWSAPTWTGPVPDRRPAAGIRIGVLTAPERGSLRIPLCLRVPMTQGLWLLGPDVTDTTEVASAVIVRTLAARPGSIVDLVDLSGSLRTTIEGRLPQTGGITVTETNGITDYLESLAPMLELAIMDRADRPTVAPPVRLLVLNHFPYGYQPAHLTSIAALVRHGGTLGLSLVLVGAEPEPDDTAAQALADRCRMIPATGDTRWHDPWTSTTWTFTADRIPAGLPR</sequence>
<protein>
    <submittedName>
        <fullName evidence="3">TerD family protein</fullName>
    </submittedName>
</protein>
<comment type="similarity">
    <text evidence="1">Belongs to the CAPAB/TerDEXZ family.</text>
</comment>
<dbReference type="Pfam" id="PF02342">
    <property type="entry name" value="TerD"/>
    <property type="match status" value="1"/>
</dbReference>
<proteinExistence type="inferred from homology"/>
<dbReference type="PANTHER" id="PTHR32097:SF4">
    <property type="entry name" value="GENERAL STRESS PROTEIN 16U"/>
    <property type="match status" value="1"/>
</dbReference>
<name>A0ABX8SDA7_9ACTN</name>